<sequence length="421" mass="46485">MSVITVYISLSAPLHATEFVTELKHGYSAEKAYALHNEWSLPKFLVPTETGAYSYLHLGEFLPQAIIYREGKVSLLEQKTDKKVGQITLPNKEGKSLTLESMINDKASPVQGVMVLHKGKVVFEQYSGMRKNDNHVWMSNAKPVASLLIAQLEEEGKIDVSKPLSTYMKKTVGTAWENIKIIDILNMQTGLDLAESYKNRKNPNSSIMQFFAAELGAPNSKGIKQTHNQALFSIKALKEPGQAFEYSSANTQMLGLLIEAVTGRKIVDLISERIWSLAGMTGDATIALSPQGNAIIHGLISSRLVDMARFGLLYTPSWSKTASEQVVSKSAIIKIQQGGKAENYIKDPSVANMLTKRFGEKPLFNSYQWDAVFSDGDFYKGGMNGQGIYVSPEKDVVVAWFATGFAEISMESFARKIALSY</sequence>
<dbReference type="Proteomes" id="UP000000547">
    <property type="component" value="Chromosome"/>
</dbReference>
<dbReference type="SUPFAM" id="SSF56601">
    <property type="entry name" value="beta-lactamase/transpeptidase-like"/>
    <property type="match status" value="1"/>
</dbReference>
<dbReference type="Gene3D" id="3.40.710.10">
    <property type="entry name" value="DD-peptidase/beta-lactamase superfamily"/>
    <property type="match status" value="1"/>
</dbReference>
<dbReference type="PANTHER" id="PTHR43283:SF7">
    <property type="entry name" value="BETA-LACTAMASE-RELATED DOMAIN-CONTAINING PROTEIN"/>
    <property type="match status" value="1"/>
</dbReference>
<protein>
    <submittedName>
        <fullName evidence="2">Putative beta-lactamase</fullName>
    </submittedName>
</protein>
<dbReference type="STRING" id="167879.CPS_2086"/>
<accession>Q483F4</accession>
<dbReference type="InterPro" id="IPR001466">
    <property type="entry name" value="Beta-lactam-related"/>
</dbReference>
<dbReference type="InterPro" id="IPR012338">
    <property type="entry name" value="Beta-lactam/transpept-like"/>
</dbReference>
<dbReference type="HOGENOM" id="CLU_030169_0_1_6"/>
<dbReference type="EMBL" id="CP000083">
    <property type="protein sequence ID" value="AAZ28499.1"/>
    <property type="molecule type" value="Genomic_DNA"/>
</dbReference>
<dbReference type="RefSeq" id="WP_011042907.1">
    <property type="nucleotide sequence ID" value="NC_003910.7"/>
</dbReference>
<dbReference type="InterPro" id="IPR050789">
    <property type="entry name" value="Diverse_Enzym_Activities"/>
</dbReference>
<name>Q483F4_COLP3</name>
<reference evidence="2" key="1">
    <citation type="journal article" date="2005" name="Proc. Natl. Acad. Sci. U.S.A.">
        <title>The psychrophilic lifestyle as revealed by the genome sequence of Colwellia psychrerythraea 34H through genomic and proteomic analyses.</title>
        <authorList>
            <person name="Methe B.A."/>
            <person name="Nelson K.E."/>
            <person name="Deming J.W."/>
            <person name="Momen B."/>
            <person name="Melamud E."/>
            <person name="Zhang X."/>
            <person name="Moult J."/>
            <person name="Madupu R."/>
            <person name="Nelson W.C."/>
            <person name="Dodson R.J."/>
            <person name="Brinkac L.M."/>
            <person name="Daugherty S.C."/>
            <person name="Durkin A.S."/>
            <person name="DeBoy R.T."/>
            <person name="Kolonay J.F."/>
            <person name="Sullivan S.A."/>
            <person name="Zhou L."/>
            <person name="Davidsen T.M."/>
            <person name="Wu M."/>
            <person name="Huston A.L."/>
            <person name="Lewis M."/>
            <person name="Weaver B."/>
            <person name="Weidman J.F."/>
            <person name="Khouri H."/>
            <person name="Utterback T.R."/>
            <person name="Feldblyum T.V."/>
            <person name="Fraser C.M."/>
        </authorList>
    </citation>
    <scope>NUCLEOTIDE SEQUENCE [LARGE SCALE GENOMIC DNA]</scope>
    <source>
        <strain evidence="2">34H</strain>
    </source>
</reference>
<dbReference type="KEGG" id="cps:CPS_2086"/>
<organism evidence="2 3">
    <name type="scientific">Colwellia psychrerythraea (strain 34H / ATCC BAA-681)</name>
    <name type="common">Vibrio psychroerythus</name>
    <dbReference type="NCBI Taxonomy" id="167879"/>
    <lineage>
        <taxon>Bacteria</taxon>
        <taxon>Pseudomonadati</taxon>
        <taxon>Pseudomonadota</taxon>
        <taxon>Gammaproteobacteria</taxon>
        <taxon>Alteromonadales</taxon>
        <taxon>Colwelliaceae</taxon>
        <taxon>Colwellia</taxon>
    </lineage>
</organism>
<evidence type="ECO:0000259" key="1">
    <source>
        <dbReference type="Pfam" id="PF00144"/>
    </source>
</evidence>
<dbReference type="Pfam" id="PF00144">
    <property type="entry name" value="Beta-lactamase"/>
    <property type="match status" value="1"/>
</dbReference>
<feature type="domain" description="Beta-lactamase-related" evidence="1">
    <location>
        <begin position="112"/>
        <end position="408"/>
    </location>
</feature>
<dbReference type="AlphaFoldDB" id="Q483F4"/>
<gene>
    <name evidence="2" type="ordered locus">CPS_2086</name>
</gene>
<dbReference type="PANTHER" id="PTHR43283">
    <property type="entry name" value="BETA-LACTAMASE-RELATED"/>
    <property type="match status" value="1"/>
</dbReference>
<proteinExistence type="predicted"/>
<evidence type="ECO:0000313" key="3">
    <source>
        <dbReference type="Proteomes" id="UP000000547"/>
    </source>
</evidence>
<evidence type="ECO:0000313" key="2">
    <source>
        <dbReference type="EMBL" id="AAZ28499.1"/>
    </source>
</evidence>